<reference evidence="2" key="1">
    <citation type="journal article" date="2023" name="Mol. Phylogenet. Evol.">
        <title>Genome-scale phylogeny and comparative genomics of the fungal order Sordariales.</title>
        <authorList>
            <person name="Hensen N."/>
            <person name="Bonometti L."/>
            <person name="Westerberg I."/>
            <person name="Brannstrom I.O."/>
            <person name="Guillou S."/>
            <person name="Cros-Aarteil S."/>
            <person name="Calhoun S."/>
            <person name="Haridas S."/>
            <person name="Kuo A."/>
            <person name="Mondo S."/>
            <person name="Pangilinan J."/>
            <person name="Riley R."/>
            <person name="LaButti K."/>
            <person name="Andreopoulos B."/>
            <person name="Lipzen A."/>
            <person name="Chen C."/>
            <person name="Yan M."/>
            <person name="Daum C."/>
            <person name="Ng V."/>
            <person name="Clum A."/>
            <person name="Steindorff A."/>
            <person name="Ohm R.A."/>
            <person name="Martin F."/>
            <person name="Silar P."/>
            <person name="Natvig D.O."/>
            <person name="Lalanne C."/>
            <person name="Gautier V."/>
            <person name="Ament-Velasquez S.L."/>
            <person name="Kruys A."/>
            <person name="Hutchinson M.I."/>
            <person name="Powell A.J."/>
            <person name="Barry K."/>
            <person name="Miller A.N."/>
            <person name="Grigoriev I.V."/>
            <person name="Debuchy R."/>
            <person name="Gladieux P."/>
            <person name="Hiltunen Thoren M."/>
            <person name="Johannesson H."/>
        </authorList>
    </citation>
    <scope>NUCLEOTIDE SEQUENCE</scope>
    <source>
        <strain evidence="2">CBS 232.78</strain>
    </source>
</reference>
<evidence type="ECO:0000256" key="1">
    <source>
        <dbReference type="SAM" id="SignalP"/>
    </source>
</evidence>
<dbReference type="Proteomes" id="UP001285441">
    <property type="component" value="Unassembled WGS sequence"/>
</dbReference>
<keyword evidence="1" id="KW-0732">Signal</keyword>
<organism evidence="2 3">
    <name type="scientific">Podospora didyma</name>
    <dbReference type="NCBI Taxonomy" id="330526"/>
    <lineage>
        <taxon>Eukaryota</taxon>
        <taxon>Fungi</taxon>
        <taxon>Dikarya</taxon>
        <taxon>Ascomycota</taxon>
        <taxon>Pezizomycotina</taxon>
        <taxon>Sordariomycetes</taxon>
        <taxon>Sordariomycetidae</taxon>
        <taxon>Sordariales</taxon>
        <taxon>Podosporaceae</taxon>
        <taxon>Podospora</taxon>
    </lineage>
</organism>
<feature type="signal peptide" evidence="1">
    <location>
        <begin position="1"/>
        <end position="27"/>
    </location>
</feature>
<proteinExistence type="predicted"/>
<protein>
    <submittedName>
        <fullName evidence="2">Uncharacterized protein</fullName>
    </submittedName>
</protein>
<evidence type="ECO:0000313" key="3">
    <source>
        <dbReference type="Proteomes" id="UP001285441"/>
    </source>
</evidence>
<keyword evidence="3" id="KW-1185">Reference proteome</keyword>
<evidence type="ECO:0000313" key="2">
    <source>
        <dbReference type="EMBL" id="KAK3389934.1"/>
    </source>
</evidence>
<feature type="chain" id="PRO_5041947412" evidence="1">
    <location>
        <begin position="28"/>
        <end position="79"/>
    </location>
</feature>
<accession>A0AAE0U462</accession>
<gene>
    <name evidence="2" type="ORF">B0H63DRAFT_557001</name>
</gene>
<reference evidence="2" key="2">
    <citation type="submission" date="2023-06" db="EMBL/GenBank/DDBJ databases">
        <authorList>
            <consortium name="Lawrence Berkeley National Laboratory"/>
            <person name="Haridas S."/>
            <person name="Hensen N."/>
            <person name="Bonometti L."/>
            <person name="Westerberg I."/>
            <person name="Brannstrom I.O."/>
            <person name="Guillou S."/>
            <person name="Cros-Aarteil S."/>
            <person name="Calhoun S."/>
            <person name="Kuo A."/>
            <person name="Mondo S."/>
            <person name="Pangilinan J."/>
            <person name="Riley R."/>
            <person name="LaButti K."/>
            <person name="Andreopoulos B."/>
            <person name="Lipzen A."/>
            <person name="Chen C."/>
            <person name="Yanf M."/>
            <person name="Daum C."/>
            <person name="Ng V."/>
            <person name="Clum A."/>
            <person name="Steindorff A."/>
            <person name="Ohm R."/>
            <person name="Martin F."/>
            <person name="Silar P."/>
            <person name="Natvig D."/>
            <person name="Lalanne C."/>
            <person name="Gautier V."/>
            <person name="Ament-velasquez S.L."/>
            <person name="Kruys A."/>
            <person name="Hutchinson M.I."/>
            <person name="Powell A.J."/>
            <person name="Barry K."/>
            <person name="Miller A.N."/>
            <person name="Grigoriev I.V."/>
            <person name="Debuchy R."/>
            <person name="Gladieux P."/>
            <person name="Thoren M.H."/>
            <person name="Johannesson H."/>
        </authorList>
    </citation>
    <scope>NUCLEOTIDE SEQUENCE</scope>
    <source>
        <strain evidence="2">CBS 232.78</strain>
    </source>
</reference>
<comment type="caution">
    <text evidence="2">The sequence shown here is derived from an EMBL/GenBank/DDBJ whole genome shotgun (WGS) entry which is preliminary data.</text>
</comment>
<dbReference type="EMBL" id="JAULSW010000002">
    <property type="protein sequence ID" value="KAK3389934.1"/>
    <property type="molecule type" value="Genomic_DNA"/>
</dbReference>
<sequence length="79" mass="8477">MFPSPLALLTLIVAAASTAVIAAPARADEPRCPVVPAEFWECYNDCLYKICLGKDAGCMLPCDRACKDKWTPGCDPGPF</sequence>
<name>A0AAE0U462_9PEZI</name>
<dbReference type="AlphaFoldDB" id="A0AAE0U462"/>